<dbReference type="InterPro" id="IPR036732">
    <property type="entry name" value="AFP_Neu5c_C_sf"/>
</dbReference>
<feature type="domain" description="SAF" evidence="2">
    <location>
        <begin position="40"/>
        <end position="102"/>
    </location>
</feature>
<accession>A0A318Y9R6</accession>
<name>A0A318Y9R6_9FIRM</name>
<dbReference type="OrthoDB" id="1738717at2"/>
<evidence type="ECO:0000313" key="3">
    <source>
        <dbReference type="EMBL" id="PYG89133.1"/>
    </source>
</evidence>
<dbReference type="CDD" id="cd11614">
    <property type="entry name" value="SAF_CpaB_FlgA_like"/>
    <property type="match status" value="1"/>
</dbReference>
<dbReference type="EMBL" id="QKMR01000004">
    <property type="protein sequence ID" value="PYG89133.1"/>
    <property type="molecule type" value="Genomic_DNA"/>
</dbReference>
<dbReference type="RefSeq" id="WP_110461022.1">
    <property type="nucleotide sequence ID" value="NZ_QKMR01000004.1"/>
</dbReference>
<comment type="caution">
    <text evidence="3">The sequence shown here is derived from an EMBL/GenBank/DDBJ whole genome shotgun (WGS) entry which is preliminary data.</text>
</comment>
<organism evidence="3 4">
    <name type="scientific">Ruminiclostridium sufflavum DSM 19573</name>
    <dbReference type="NCBI Taxonomy" id="1121337"/>
    <lineage>
        <taxon>Bacteria</taxon>
        <taxon>Bacillati</taxon>
        <taxon>Bacillota</taxon>
        <taxon>Clostridia</taxon>
        <taxon>Eubacteriales</taxon>
        <taxon>Oscillospiraceae</taxon>
        <taxon>Ruminiclostridium</taxon>
    </lineage>
</organism>
<feature type="transmembrane region" description="Helical" evidence="1">
    <location>
        <begin position="6"/>
        <end position="29"/>
    </location>
</feature>
<evidence type="ECO:0000256" key="1">
    <source>
        <dbReference type="SAM" id="Phobius"/>
    </source>
</evidence>
<dbReference type="AlphaFoldDB" id="A0A318Y9R6"/>
<protein>
    <submittedName>
        <fullName evidence="3">SAF domain-containing protein</fullName>
    </submittedName>
</protein>
<sequence length="217" mass="24919">MGRRLIIKTALICFGIFLILNTIILTYIFKSYPLDIEEHVFVPAAAVDIKQGTVIQEKHLKIKEIPKSASSTAIAINIKQIIGKKAKSGIQKDDYIRSNDLVLRNSWYKDDERIIVLPMSIEERLANLIKKGTYVDIRLKKESSDVIDTILYKVRVEDILDETGCSLDSKSAMNTRTAYIELILNEEERQRIYSAEMEGKLIYELYCDEMQKPVKIT</sequence>
<dbReference type="Proteomes" id="UP000248132">
    <property type="component" value="Unassembled WGS sequence"/>
</dbReference>
<keyword evidence="1" id="KW-0472">Membrane</keyword>
<dbReference type="InterPro" id="IPR013974">
    <property type="entry name" value="SAF"/>
</dbReference>
<evidence type="ECO:0000313" key="4">
    <source>
        <dbReference type="Proteomes" id="UP000248132"/>
    </source>
</evidence>
<evidence type="ECO:0000259" key="2">
    <source>
        <dbReference type="SMART" id="SM00858"/>
    </source>
</evidence>
<keyword evidence="1" id="KW-1133">Transmembrane helix</keyword>
<keyword evidence="1" id="KW-0812">Transmembrane</keyword>
<dbReference type="Pfam" id="PF08666">
    <property type="entry name" value="SAF"/>
    <property type="match status" value="1"/>
</dbReference>
<proteinExistence type="predicted"/>
<gene>
    <name evidence="3" type="ORF">LY28_00956</name>
</gene>
<dbReference type="Gene3D" id="3.90.1210.10">
    <property type="entry name" value="Antifreeze-like/N-acetylneuraminic acid synthase C-terminal domain"/>
    <property type="match status" value="1"/>
</dbReference>
<dbReference type="SMART" id="SM00858">
    <property type="entry name" value="SAF"/>
    <property type="match status" value="1"/>
</dbReference>
<dbReference type="SUPFAM" id="SSF51269">
    <property type="entry name" value="AFP III-like domain"/>
    <property type="match status" value="1"/>
</dbReference>
<keyword evidence="4" id="KW-1185">Reference proteome</keyword>
<reference evidence="3 4" key="1">
    <citation type="submission" date="2018-06" db="EMBL/GenBank/DDBJ databases">
        <title>Genomic Encyclopedia of Type Strains, Phase I: the one thousand microbial genomes (KMG-I) project.</title>
        <authorList>
            <person name="Kyrpides N."/>
        </authorList>
    </citation>
    <scope>NUCLEOTIDE SEQUENCE [LARGE SCALE GENOMIC DNA]</scope>
    <source>
        <strain evidence="3 4">DSM 19573</strain>
    </source>
</reference>